<dbReference type="WBParaSite" id="RSKR_0000327300.1">
    <property type="protein sequence ID" value="RSKR_0000327300.1"/>
    <property type="gene ID" value="RSKR_0000327300"/>
</dbReference>
<organism evidence="1 2">
    <name type="scientific">Rhabditophanes sp. KR3021</name>
    <dbReference type="NCBI Taxonomy" id="114890"/>
    <lineage>
        <taxon>Eukaryota</taxon>
        <taxon>Metazoa</taxon>
        <taxon>Ecdysozoa</taxon>
        <taxon>Nematoda</taxon>
        <taxon>Chromadorea</taxon>
        <taxon>Rhabditida</taxon>
        <taxon>Tylenchina</taxon>
        <taxon>Panagrolaimomorpha</taxon>
        <taxon>Strongyloidoidea</taxon>
        <taxon>Alloionematidae</taxon>
        <taxon>Rhabditophanes</taxon>
    </lineage>
</organism>
<name>A0AC35TQL4_9BILA</name>
<proteinExistence type="predicted"/>
<protein>
    <submittedName>
        <fullName evidence="2">3'-5' exonuclease domain-containing protein</fullName>
    </submittedName>
</protein>
<reference evidence="2" key="1">
    <citation type="submission" date="2016-11" db="UniProtKB">
        <authorList>
            <consortium name="WormBaseParasite"/>
        </authorList>
    </citation>
    <scope>IDENTIFICATION</scope>
    <source>
        <strain evidence="2">KR3021</strain>
    </source>
</reference>
<evidence type="ECO:0000313" key="1">
    <source>
        <dbReference type="Proteomes" id="UP000095286"/>
    </source>
</evidence>
<accession>A0AC35TQL4</accession>
<sequence length="619" mass="72199">MNVTNDEVKIFIQEIENCPHSYADLKKIFQKFNDVNMWNIKYKKARKLGDQQAIKIFEAVYEITKIEPEFNKVWGEYCNILKYNDKKVRPTLINKLENDAENHEVIPIGVLELVFGKVIKGVVLESIKDKNIFLQYLVQSSNADYSFYDCIKYPIRKEILSIIEKKYKPLTTQDEEKSIEAFTELKADVFGNSLYNCDPVKLMDYLQNSRFNMHRLYLKLTLIDLHATCVTEAITSKVEINTLGVRIYGKAIKQYLAGKMKEELLMDNLFECFLYNQGCLNNIIKLFPKNSRRSILSELNGWCGFKDTETLWKHLNEKYLHDAYPRAKSSTLARKNMYVEKLNAHGEKERTDFRSLIFLEDQNKMKLLPSKDAKVEVVFVESDAQLKEALGLVMAFKDTSDSHAFLEVKFSQSEGFEELEIICIQFGDILNIIKVRQLDNYEVSDYLGQLFSMESKTLVGFQIKKMKKKLGELFKLVPELDSKFEKATNLVCLVDILQENTCNEKLQKKMVRMFPKTWHIVFKSDSKVYLENKSSTFICGETEDVNPERLKIIRNKHRDVTFAELCFLSTSHIFDDSEDHVLSYWQRQPLRHGQEESLKTKMLGIVLIYESLVNLENSV</sequence>
<dbReference type="Proteomes" id="UP000095286">
    <property type="component" value="Unplaced"/>
</dbReference>
<evidence type="ECO:0000313" key="2">
    <source>
        <dbReference type="WBParaSite" id="RSKR_0000327300.1"/>
    </source>
</evidence>